<sequence>MPTESVPGDGSVKAIYAVLQAISAERFRFGKIRAEAVLAGDQRQLDRCNKVEKGMTAAVPTLLSQLMAALQREHPSR</sequence>
<proteinExistence type="predicted"/>
<evidence type="ECO:0000313" key="2">
    <source>
        <dbReference type="Proteomes" id="UP000188879"/>
    </source>
</evidence>
<comment type="caution">
    <text evidence="1">The sequence shown here is derived from an EMBL/GenBank/DDBJ whole genome shotgun (WGS) entry which is preliminary data.</text>
</comment>
<protein>
    <submittedName>
        <fullName evidence="1">Uncharacterized protein</fullName>
    </submittedName>
</protein>
<evidence type="ECO:0000313" key="1">
    <source>
        <dbReference type="EMBL" id="ONG47965.1"/>
    </source>
</evidence>
<accession>A0A1V2GWM3</accession>
<name>A0A1V2GWM3_9PROT</name>
<keyword evidence="2" id="KW-1185">Reference proteome</keyword>
<dbReference type="AlphaFoldDB" id="A0A1V2GWM3"/>
<dbReference type="Proteomes" id="UP000188879">
    <property type="component" value="Unassembled WGS sequence"/>
</dbReference>
<gene>
    <name evidence="1" type="ORF">BKE38_22365</name>
</gene>
<reference evidence="1 2" key="1">
    <citation type="submission" date="2016-10" db="EMBL/GenBank/DDBJ databases">
        <title>Draft Genome sequence of Roseomonas sp. strain M3.</title>
        <authorList>
            <person name="Subhash Y."/>
            <person name="Lee S."/>
        </authorList>
    </citation>
    <scope>NUCLEOTIDE SEQUENCE [LARGE SCALE GENOMIC DNA]</scope>
    <source>
        <strain evidence="1 2">M3</strain>
    </source>
</reference>
<organism evidence="1 2">
    <name type="scientific">Teichococcus deserti</name>
    <dbReference type="NCBI Taxonomy" id="1817963"/>
    <lineage>
        <taxon>Bacteria</taxon>
        <taxon>Pseudomonadati</taxon>
        <taxon>Pseudomonadota</taxon>
        <taxon>Alphaproteobacteria</taxon>
        <taxon>Acetobacterales</taxon>
        <taxon>Roseomonadaceae</taxon>
        <taxon>Roseomonas</taxon>
    </lineage>
</organism>
<dbReference type="EMBL" id="MLCO01000255">
    <property type="protein sequence ID" value="ONG47965.1"/>
    <property type="molecule type" value="Genomic_DNA"/>
</dbReference>